<dbReference type="AlphaFoldDB" id="A0A4Q8APE0"/>
<protein>
    <submittedName>
        <fullName evidence="2">Uncharacterized protein</fullName>
    </submittedName>
</protein>
<keyword evidence="1" id="KW-1133">Transmembrane helix</keyword>
<reference evidence="2 3" key="1">
    <citation type="submission" date="2019-02" db="EMBL/GenBank/DDBJ databases">
        <title>Sequencing the genomes of 1000 actinobacteria strains.</title>
        <authorList>
            <person name="Klenk H.-P."/>
        </authorList>
    </citation>
    <scope>NUCLEOTIDE SEQUENCE [LARGE SCALE GENOMIC DNA]</scope>
    <source>
        <strain evidence="2 3">DSM 18319</strain>
    </source>
</reference>
<feature type="transmembrane region" description="Helical" evidence="1">
    <location>
        <begin position="29"/>
        <end position="52"/>
    </location>
</feature>
<accession>A0A4Q8APE0</accession>
<comment type="caution">
    <text evidence="2">The sequence shown here is derived from an EMBL/GenBank/DDBJ whole genome shotgun (WGS) entry which is preliminary data.</text>
</comment>
<proteinExistence type="predicted"/>
<keyword evidence="1" id="KW-0472">Membrane</keyword>
<evidence type="ECO:0000313" key="2">
    <source>
        <dbReference type="EMBL" id="RZU65943.1"/>
    </source>
</evidence>
<sequence length="119" mass="12570">MSNYPELAIHDDDDSRPLHGNRRRRLTQIVVLLCVLGLVLPTILTTVSVSAATADRACQVTVAAYVPDAGGSRAGFELFGEGGPGWQCYSLNQSGAERHLAPLGLMPGVPSGIVRGQQS</sequence>
<dbReference type="EMBL" id="SHLC01000001">
    <property type="protein sequence ID" value="RZU65943.1"/>
    <property type="molecule type" value="Genomic_DNA"/>
</dbReference>
<keyword evidence="3" id="KW-1185">Reference proteome</keyword>
<name>A0A4Q8APE0_9MICO</name>
<evidence type="ECO:0000256" key="1">
    <source>
        <dbReference type="SAM" id="Phobius"/>
    </source>
</evidence>
<dbReference type="OrthoDB" id="5122659at2"/>
<organism evidence="2 3">
    <name type="scientific">Microterricola gilva</name>
    <dbReference type="NCBI Taxonomy" id="393267"/>
    <lineage>
        <taxon>Bacteria</taxon>
        <taxon>Bacillati</taxon>
        <taxon>Actinomycetota</taxon>
        <taxon>Actinomycetes</taxon>
        <taxon>Micrococcales</taxon>
        <taxon>Microbacteriaceae</taxon>
        <taxon>Microterricola</taxon>
    </lineage>
</organism>
<dbReference type="Proteomes" id="UP000291483">
    <property type="component" value="Unassembled WGS sequence"/>
</dbReference>
<gene>
    <name evidence="2" type="ORF">EV379_2286</name>
</gene>
<keyword evidence="1" id="KW-0812">Transmembrane</keyword>
<evidence type="ECO:0000313" key="3">
    <source>
        <dbReference type="Proteomes" id="UP000291483"/>
    </source>
</evidence>
<dbReference type="RefSeq" id="WP_130506209.1">
    <property type="nucleotide sequence ID" value="NZ_SHLC01000001.1"/>
</dbReference>